<proteinExistence type="predicted"/>
<dbReference type="PANTHER" id="PTHR21310:SF15">
    <property type="entry name" value="AMINOGLYCOSIDE PHOSPHOTRANSFERASE DOMAIN-CONTAINING PROTEIN"/>
    <property type="match status" value="1"/>
</dbReference>
<dbReference type="SUPFAM" id="SSF56112">
    <property type="entry name" value="Protein kinase-like (PK-like)"/>
    <property type="match status" value="1"/>
</dbReference>
<protein>
    <submittedName>
        <fullName evidence="2">Macrolide phosphotransferase</fullName>
    </submittedName>
</protein>
<evidence type="ECO:0000259" key="1">
    <source>
        <dbReference type="Pfam" id="PF01636"/>
    </source>
</evidence>
<dbReference type="InterPro" id="IPR051678">
    <property type="entry name" value="AGP_Transferase"/>
</dbReference>
<dbReference type="Gene3D" id="3.30.200.20">
    <property type="entry name" value="Phosphorylase Kinase, domain 1"/>
    <property type="match status" value="1"/>
</dbReference>
<accession>A0A1I6NTA2</accession>
<dbReference type="RefSeq" id="WP_093412826.1">
    <property type="nucleotide sequence ID" value="NZ_FOZX01000001.1"/>
</dbReference>
<dbReference type="PANTHER" id="PTHR21310">
    <property type="entry name" value="AMINOGLYCOSIDE PHOSPHOTRANSFERASE-RELATED-RELATED"/>
    <property type="match status" value="1"/>
</dbReference>
<sequence length="290" mass="32778">MLEELGERHGLRVRVLEVDETGWDFRVGHAVDAEGTRWVLRVPRRREVRDLIEGERRLLDHLRPRLPVAVPDWEICTPELIAYRRLPGRPLGPEHPRTLEYQWWRQPAEDYFDDLGAVIAELHRTQVDAVARLGVPVSGHRDLREEADDHLGRAENVLVVPGEKVARWRSWIHDDAYWSGAADLRLVHADLHPGHTLVDESGRLTGVLDFTDAAVDDPALDFTAAHNAFGERGLSRLVAAYAQAGGRVRAEFVSHVRLLSEFRFSVSLGVYAVETGRGGFLDIAQRRLLG</sequence>
<dbReference type="GO" id="GO:0016740">
    <property type="term" value="F:transferase activity"/>
    <property type="evidence" value="ECO:0007669"/>
    <property type="project" value="UniProtKB-KW"/>
</dbReference>
<dbReference type="Gene3D" id="3.90.1200.10">
    <property type="match status" value="1"/>
</dbReference>
<evidence type="ECO:0000313" key="2">
    <source>
        <dbReference type="EMBL" id="SFS31120.1"/>
    </source>
</evidence>
<evidence type="ECO:0000313" key="3">
    <source>
        <dbReference type="Proteomes" id="UP000198852"/>
    </source>
</evidence>
<keyword evidence="2" id="KW-0808">Transferase</keyword>
<dbReference type="Proteomes" id="UP000198852">
    <property type="component" value="Unassembled WGS sequence"/>
</dbReference>
<dbReference type="InterPro" id="IPR011009">
    <property type="entry name" value="Kinase-like_dom_sf"/>
</dbReference>
<dbReference type="EMBL" id="FOZX01000001">
    <property type="protein sequence ID" value="SFS31120.1"/>
    <property type="molecule type" value="Genomic_DNA"/>
</dbReference>
<gene>
    <name evidence="2" type="ORF">SAMN05660874_00084</name>
</gene>
<dbReference type="InterPro" id="IPR002575">
    <property type="entry name" value="Aminoglycoside_PTrfase"/>
</dbReference>
<feature type="domain" description="Aminoglycoside phosphotransferase" evidence="1">
    <location>
        <begin position="19"/>
        <end position="249"/>
    </location>
</feature>
<dbReference type="Pfam" id="PF01636">
    <property type="entry name" value="APH"/>
    <property type="match status" value="1"/>
</dbReference>
<dbReference type="AlphaFoldDB" id="A0A1I6NTA2"/>
<dbReference type="OrthoDB" id="9797603at2"/>
<reference evidence="3" key="1">
    <citation type="submission" date="2016-10" db="EMBL/GenBank/DDBJ databases">
        <authorList>
            <person name="Varghese N."/>
            <person name="Submissions S."/>
        </authorList>
    </citation>
    <scope>NUCLEOTIDE SEQUENCE [LARGE SCALE GENOMIC DNA]</scope>
    <source>
        <strain evidence="3">DSM 44771</strain>
    </source>
</reference>
<organism evidence="2 3">
    <name type="scientific">Saccharopolyspora flava</name>
    <dbReference type="NCBI Taxonomy" id="95161"/>
    <lineage>
        <taxon>Bacteria</taxon>
        <taxon>Bacillati</taxon>
        <taxon>Actinomycetota</taxon>
        <taxon>Actinomycetes</taxon>
        <taxon>Pseudonocardiales</taxon>
        <taxon>Pseudonocardiaceae</taxon>
        <taxon>Saccharopolyspora</taxon>
    </lineage>
</organism>
<name>A0A1I6NTA2_9PSEU</name>
<dbReference type="CDD" id="cd05152">
    <property type="entry name" value="MPH2"/>
    <property type="match status" value="1"/>
</dbReference>
<keyword evidence="3" id="KW-1185">Reference proteome</keyword>
<dbReference type="STRING" id="95161.SAMN05660874_00084"/>